<dbReference type="InterPro" id="IPR007844">
    <property type="entry name" value="AsmA"/>
</dbReference>
<organism evidence="3 4">
    <name type="scientific">Neoroseomonas soli</name>
    <dbReference type="NCBI Taxonomy" id="1081025"/>
    <lineage>
        <taxon>Bacteria</taxon>
        <taxon>Pseudomonadati</taxon>
        <taxon>Pseudomonadota</taxon>
        <taxon>Alphaproteobacteria</taxon>
        <taxon>Acetobacterales</taxon>
        <taxon>Acetobacteraceae</taxon>
        <taxon>Neoroseomonas</taxon>
    </lineage>
</organism>
<dbReference type="GO" id="GO:0090313">
    <property type="term" value="P:regulation of protein targeting to membrane"/>
    <property type="evidence" value="ECO:0007669"/>
    <property type="project" value="TreeGrafter"/>
</dbReference>
<feature type="region of interest" description="Disordered" evidence="1">
    <location>
        <begin position="124"/>
        <end position="149"/>
    </location>
</feature>
<keyword evidence="4" id="KW-1185">Reference proteome</keyword>
<comment type="caution">
    <text evidence="3">The sequence shown here is derived from an EMBL/GenBank/DDBJ whole genome shotgun (WGS) entry which is preliminary data.</text>
</comment>
<dbReference type="Proteomes" id="UP001138751">
    <property type="component" value="Unassembled WGS sequence"/>
</dbReference>
<evidence type="ECO:0000259" key="2">
    <source>
        <dbReference type="Pfam" id="PF05170"/>
    </source>
</evidence>
<evidence type="ECO:0000256" key="1">
    <source>
        <dbReference type="SAM" id="MobiDB-lite"/>
    </source>
</evidence>
<dbReference type="PANTHER" id="PTHR30441">
    <property type="entry name" value="DUF748 DOMAIN-CONTAINING PROTEIN"/>
    <property type="match status" value="1"/>
</dbReference>
<dbReference type="Pfam" id="PF05170">
    <property type="entry name" value="AsmA"/>
    <property type="match status" value="1"/>
</dbReference>
<feature type="domain" description="AsmA" evidence="2">
    <location>
        <begin position="2"/>
        <end position="176"/>
    </location>
</feature>
<gene>
    <name evidence="3" type="ORF">GXW76_04230</name>
</gene>
<reference evidence="3" key="1">
    <citation type="submission" date="2020-01" db="EMBL/GenBank/DDBJ databases">
        <authorList>
            <person name="Rat A."/>
        </authorList>
    </citation>
    <scope>NUCLEOTIDE SEQUENCE</scope>
    <source>
        <strain evidence="3">LMG 31231</strain>
    </source>
</reference>
<dbReference type="AlphaFoldDB" id="A0A9X9WT90"/>
<dbReference type="InterPro" id="IPR052894">
    <property type="entry name" value="AsmA-related"/>
</dbReference>
<accession>A0A9X9WT90</accession>
<dbReference type="RefSeq" id="WP_211860736.1">
    <property type="nucleotide sequence ID" value="NZ_JAAEDM010000006.1"/>
</dbReference>
<name>A0A9X9WT90_9PROT</name>
<evidence type="ECO:0000313" key="4">
    <source>
        <dbReference type="Proteomes" id="UP001138751"/>
    </source>
</evidence>
<feature type="compositionally biased region" description="Low complexity" evidence="1">
    <location>
        <begin position="134"/>
        <end position="144"/>
    </location>
</feature>
<reference evidence="3" key="2">
    <citation type="journal article" date="2021" name="Syst. Appl. Microbiol.">
        <title>Roseomonas hellenica sp. nov., isolated from roots of wild-growing Alkanna tinctoria.</title>
        <authorList>
            <person name="Rat A."/>
            <person name="Naranjo H.D."/>
            <person name="Lebbe L."/>
            <person name="Cnockaert M."/>
            <person name="Krigas N."/>
            <person name="Grigoriadou K."/>
            <person name="Maloupa E."/>
            <person name="Willems A."/>
        </authorList>
    </citation>
    <scope>NUCLEOTIDE SEQUENCE</scope>
    <source>
        <strain evidence="3">LMG 31231</strain>
    </source>
</reference>
<dbReference type="PANTHER" id="PTHR30441:SF8">
    <property type="entry name" value="DUF748 DOMAIN-CONTAINING PROTEIN"/>
    <property type="match status" value="1"/>
</dbReference>
<dbReference type="GO" id="GO:0005886">
    <property type="term" value="C:plasma membrane"/>
    <property type="evidence" value="ECO:0007669"/>
    <property type="project" value="TreeGrafter"/>
</dbReference>
<dbReference type="EMBL" id="JAAEDM010000006">
    <property type="protein sequence ID" value="MBR0670369.1"/>
    <property type="molecule type" value="Genomic_DNA"/>
</dbReference>
<protein>
    <submittedName>
        <fullName evidence="3">AsmA family protein</fullName>
    </submittedName>
</protein>
<sequence length="829" mass="84199">MRALKWAVGLLGGAALLIAGGVAALVFALDAGTLTPRLVAAIEGATGRTATLGAVSLRPGLTPRLAAEGATLANLPGGSRPEMARIRRVEASLALLPLLRGEVAFRSIEIDGADILLERLPDGTPNWDLRPPAREATAPARTEPSAPAARPGVAIGEVLLTDSRLTMPDPRLGTVAVERARLAGFGAGGPASIGARLTLHGVAVAVEAQTGALPAPPGAPWPLRGTLTFGGNRVSAEGRLGGTIALSAALPEPGALLALAAALAPGVALPPVLPPAEATLKLDGAWRPSDVVVRLAAADLAALAPGLALTRAELRAPSLDGPAQVTAEGSLGGVALRATIGLDAAGALLPFAPERPVAITAEIGAGEAVAKLSGRIEQPRSLAGAGLDLDITVPDLEALAPLLPDPPALRDLRIAGRLTAPGALTGEMRLAPFRIASPSLEAEADVVVRPGRPVGLTGRVTAGRLDVDTLVERRIAAVPAPAAAPTPAPTPAPAQAPVATDGRVIPDLPLPVAVVRAYRGRLDVSVDHLIVARTDWRQVRGTLALADDAAQLTSFSAVTPGGPVRGQATLDASANPPAVALALRSEGPGLDLAALRRARQEATGIEGRAEIRFDVRGHGATTRAIAATLTGEAGMAVVDGRLAQAGMMRLGPDLIGLIFPNMPREGLDLRCLALRVVAEDGMARTRALLIETSAGRVEGVAAVNLTTEGLAARLLPDVAILGVRVRAPVGIGGTLASPRVGVDPARAATQVIGDTLANRLWRDPTVEWLRGQGGSQAGDCATQLRLARFGADGPVPAPQRVVPGVPRELQGTTQDLLRGLGGLLGGGRR</sequence>
<evidence type="ECO:0000313" key="3">
    <source>
        <dbReference type="EMBL" id="MBR0670369.1"/>
    </source>
</evidence>
<proteinExistence type="predicted"/>